<dbReference type="GO" id="GO:0046982">
    <property type="term" value="F:protein heterodimerization activity"/>
    <property type="evidence" value="ECO:0007669"/>
    <property type="project" value="InterPro"/>
</dbReference>
<evidence type="ECO:0000313" key="7">
    <source>
        <dbReference type="WBParaSite" id="MBELARI_LOCUS13287"/>
    </source>
</evidence>
<dbReference type="SUPFAM" id="SSF47113">
    <property type="entry name" value="Histone-fold"/>
    <property type="match status" value="1"/>
</dbReference>
<dbReference type="PROSITE" id="PS50088">
    <property type="entry name" value="ANK_REPEAT"/>
    <property type="match status" value="1"/>
</dbReference>
<dbReference type="PANTHER" id="PTHR46071">
    <property type="entry name" value="ANKYRIN REPEAT AND BTB/POZ DOMAIN-CONTAINING"/>
    <property type="match status" value="1"/>
</dbReference>
<dbReference type="Gene3D" id="3.30.710.10">
    <property type="entry name" value="Potassium Channel Kv1.1, Chain A"/>
    <property type="match status" value="1"/>
</dbReference>
<dbReference type="Gene3D" id="1.10.20.10">
    <property type="entry name" value="Histone, subunit A"/>
    <property type="match status" value="1"/>
</dbReference>
<organism evidence="6 7">
    <name type="scientific">Mesorhabditis belari</name>
    <dbReference type="NCBI Taxonomy" id="2138241"/>
    <lineage>
        <taxon>Eukaryota</taxon>
        <taxon>Metazoa</taxon>
        <taxon>Ecdysozoa</taxon>
        <taxon>Nematoda</taxon>
        <taxon>Chromadorea</taxon>
        <taxon>Rhabditida</taxon>
        <taxon>Rhabditina</taxon>
        <taxon>Rhabditomorpha</taxon>
        <taxon>Rhabditoidea</taxon>
        <taxon>Rhabditidae</taxon>
        <taxon>Mesorhabditinae</taxon>
        <taxon>Mesorhabditis</taxon>
    </lineage>
</organism>
<evidence type="ECO:0000256" key="3">
    <source>
        <dbReference type="PROSITE-ProRule" id="PRU00023"/>
    </source>
</evidence>
<dbReference type="Pfam" id="PF12796">
    <property type="entry name" value="Ank_2"/>
    <property type="match status" value="1"/>
</dbReference>
<dbReference type="SUPFAM" id="SSF48403">
    <property type="entry name" value="Ankyrin repeat"/>
    <property type="match status" value="1"/>
</dbReference>
<protein>
    <recommendedName>
        <fullName evidence="5">BTB domain-containing protein</fullName>
    </recommendedName>
</protein>
<dbReference type="Pfam" id="PF26281">
    <property type="entry name" value="Histone_ABTB"/>
    <property type="match status" value="1"/>
</dbReference>
<accession>A0AAF3J359</accession>
<dbReference type="SMART" id="SM00248">
    <property type="entry name" value="ANK"/>
    <property type="match status" value="3"/>
</dbReference>
<feature type="compositionally biased region" description="Basic and acidic residues" evidence="4">
    <location>
        <begin position="1"/>
        <end position="10"/>
    </location>
</feature>
<feature type="region of interest" description="Disordered" evidence="4">
    <location>
        <begin position="136"/>
        <end position="247"/>
    </location>
</feature>
<feature type="compositionally biased region" description="Basic and acidic residues" evidence="4">
    <location>
        <begin position="167"/>
        <end position="178"/>
    </location>
</feature>
<evidence type="ECO:0000256" key="2">
    <source>
        <dbReference type="ARBA" id="ARBA00023043"/>
    </source>
</evidence>
<feature type="domain" description="BTB" evidence="5">
    <location>
        <begin position="903"/>
        <end position="965"/>
    </location>
</feature>
<dbReference type="Proteomes" id="UP000887575">
    <property type="component" value="Unassembled WGS sequence"/>
</dbReference>
<feature type="compositionally biased region" description="Basic and acidic residues" evidence="4">
    <location>
        <begin position="200"/>
        <end position="214"/>
    </location>
</feature>
<evidence type="ECO:0000256" key="4">
    <source>
        <dbReference type="SAM" id="MobiDB-lite"/>
    </source>
</evidence>
<dbReference type="InterPro" id="IPR009072">
    <property type="entry name" value="Histone-fold"/>
</dbReference>
<dbReference type="PROSITE" id="PS50297">
    <property type="entry name" value="ANK_REP_REGION"/>
    <property type="match status" value="1"/>
</dbReference>
<dbReference type="InterPro" id="IPR052089">
    <property type="entry name" value="Ankyrin-BTB/POZ_domain"/>
</dbReference>
<dbReference type="SUPFAM" id="SSF54695">
    <property type="entry name" value="POZ domain"/>
    <property type="match status" value="1"/>
</dbReference>
<feature type="region of interest" description="Disordered" evidence="4">
    <location>
        <begin position="90"/>
        <end position="115"/>
    </location>
</feature>
<dbReference type="InterPro" id="IPR036770">
    <property type="entry name" value="Ankyrin_rpt-contain_sf"/>
</dbReference>
<dbReference type="InterPro" id="IPR002110">
    <property type="entry name" value="Ankyrin_rpt"/>
</dbReference>
<evidence type="ECO:0000259" key="5">
    <source>
        <dbReference type="PROSITE" id="PS50097"/>
    </source>
</evidence>
<reference evidence="7" key="1">
    <citation type="submission" date="2024-02" db="UniProtKB">
        <authorList>
            <consortium name="WormBaseParasite"/>
        </authorList>
    </citation>
    <scope>IDENTIFICATION</scope>
</reference>
<feature type="compositionally biased region" description="Low complexity" evidence="4">
    <location>
        <begin position="180"/>
        <end position="198"/>
    </location>
</feature>
<keyword evidence="1" id="KW-0677">Repeat</keyword>
<proteinExistence type="predicted"/>
<keyword evidence="2 3" id="KW-0040">ANK repeat</keyword>
<dbReference type="AlphaFoldDB" id="A0AAF3J359"/>
<feature type="compositionally biased region" description="Polar residues" evidence="4">
    <location>
        <begin position="152"/>
        <end position="164"/>
    </location>
</feature>
<feature type="repeat" description="ANK" evidence="3">
    <location>
        <begin position="662"/>
        <end position="688"/>
    </location>
</feature>
<dbReference type="PROSITE" id="PS50097">
    <property type="entry name" value="BTB"/>
    <property type="match status" value="1"/>
</dbReference>
<dbReference type="InterPro" id="IPR059008">
    <property type="entry name" value="ABTB2/3_histone"/>
</dbReference>
<keyword evidence="6" id="KW-1185">Reference proteome</keyword>
<dbReference type="SMART" id="SM00225">
    <property type="entry name" value="BTB"/>
    <property type="match status" value="1"/>
</dbReference>
<dbReference type="InterPro" id="IPR011333">
    <property type="entry name" value="SKP1/BTB/POZ_sf"/>
</dbReference>
<feature type="region of interest" description="Disordered" evidence="4">
    <location>
        <begin position="1"/>
        <end position="22"/>
    </location>
</feature>
<dbReference type="PANTHER" id="PTHR46071:SF2">
    <property type="entry name" value="ANKYRIN REPEAT AND BTB_POZ DOMAIN-CONTAINING PROTEIN 2-LIKE PROTEIN"/>
    <property type="match status" value="1"/>
</dbReference>
<dbReference type="Pfam" id="PF00651">
    <property type="entry name" value="BTB"/>
    <property type="match status" value="1"/>
</dbReference>
<name>A0AAF3J359_9BILA</name>
<dbReference type="WBParaSite" id="MBELARI_LOCUS13287">
    <property type="protein sequence ID" value="MBELARI_LOCUS13287"/>
    <property type="gene ID" value="MBELARI_LOCUS13287"/>
</dbReference>
<evidence type="ECO:0000313" key="6">
    <source>
        <dbReference type="Proteomes" id="UP000887575"/>
    </source>
</evidence>
<evidence type="ECO:0000256" key="1">
    <source>
        <dbReference type="ARBA" id="ARBA00022737"/>
    </source>
</evidence>
<dbReference type="InterPro" id="IPR000210">
    <property type="entry name" value="BTB/POZ_dom"/>
</dbReference>
<dbReference type="Gene3D" id="1.25.40.20">
    <property type="entry name" value="Ankyrin repeat-containing domain"/>
    <property type="match status" value="1"/>
</dbReference>
<sequence length="1074" mass="118458">MGLREKDRSNRNSMAISEHSLPDRLTQALRALRPANIAHSASGVTPFKNYKNKSGSTVDASNDVVFIVGDKVPPPVPPIPMGRFQKSPLMQKARSVLDRSSVGGSPQLAERNPFHEPALNSLEQIRNLYKSVPNVHYDTVSSPTPTEEDDGFSSTRSPTDSGYRSTPRLDRTPDKSEEANGTSNSLGASSGSGSSRNGFRSKEIPSRAEGEVKNSPKLAMRPQRPQGPTPNSSPPSTVGSKPERHLPFTRSHIDSVLESRRCKSFANYIDSAVLSRFCEVLSEPLDLLTENLQRLIAYSVKCTAQDVASAIKISFPLDLFASCLRSGQKAASAFARNGPGALGLTLSQRSELYFPVGRFYRYIIDKLPSKPISEHAIIFFTAALQCVLEEFVLRLVDTDSPEMLSLSKFEEILTENGGSLVQYFNSLDSLTAMDLPAPISFAKLVDAVHAVRERILHSTGNAKKRHQVQLSRTGIRSLHYFACGPGVRPNSNIQLADWVRLIYAYAEHRMSPTVDELDIMQAARVLRGVDCPPPSVSLCRRELILEANPHEAKITFAFNLIATGNPENARHGIAMLEGERTTARNPFGMCPLAESVVQSNSEATTALLAAGWPTDLAVPADKKGLPEYAGWTPLTWAIAIQKHNIVKMLLNSDAKLDGESMINESPLQISVQQGCLESVRLLLDRGADPTRGWRAEMSIDQHIGCVSPLTASTVRGNKTILSALITKMADQSNFLKHRNGSFSSQNSKSSQEKICEYDSLIDSGKRALREALYYAVETERLDIAIVLRQLVEGLPWSTFLWTRALESALLKSEPKFVQSILSDFGPNIAAELNEDNLARTLTVILKALQHELSYPDGDPSNAALALSRLHHYFKEEVPDHGAAGAPLHRNIIDPSFVNSEQLSDIRFQVEGKLVFGHRIVLVNASDRFRHLLQSPDGVIMINDVSCNVFLCLMEFVYTGRLSSSMKAVGQLFQVLTAAQAFGLPTLEAEVLRVLTHSIDVENFADLYTFAMHHQNETLLKPCEHFLLLHLPVLCSDPRLSILFLQPPPNYDVCVALRDRLSAEFSECRRRLPTG</sequence>